<dbReference type="Proteomes" id="UP000471126">
    <property type="component" value="Unassembled WGS sequence"/>
</dbReference>
<organism evidence="4 5">
    <name type="scientific">Geodermatophilus normandii</name>
    <dbReference type="NCBI Taxonomy" id="1137989"/>
    <lineage>
        <taxon>Bacteria</taxon>
        <taxon>Bacillati</taxon>
        <taxon>Actinomycetota</taxon>
        <taxon>Actinomycetes</taxon>
        <taxon>Geodermatophilales</taxon>
        <taxon>Geodermatophilaceae</taxon>
        <taxon>Geodermatophilus</taxon>
    </lineage>
</organism>
<gene>
    <name evidence="4" type="ORF">GCU54_09970</name>
</gene>
<dbReference type="EMBL" id="JAAGWE010000015">
    <property type="protein sequence ID" value="NEM06339.1"/>
    <property type="molecule type" value="Genomic_DNA"/>
</dbReference>
<keyword evidence="2" id="KW-0456">Lyase</keyword>
<dbReference type="InterPro" id="IPR029045">
    <property type="entry name" value="ClpP/crotonase-like_dom_sf"/>
</dbReference>
<accession>A0A6P0GGF4</accession>
<dbReference type="Pfam" id="PF00378">
    <property type="entry name" value="ECH_1"/>
    <property type="match status" value="1"/>
</dbReference>
<dbReference type="InterPro" id="IPR018376">
    <property type="entry name" value="Enoyl-CoA_hyd/isom_CS"/>
</dbReference>
<comment type="similarity">
    <text evidence="1 3">Belongs to the enoyl-CoA hydratase/isomerase family.</text>
</comment>
<evidence type="ECO:0000256" key="2">
    <source>
        <dbReference type="ARBA" id="ARBA00023239"/>
    </source>
</evidence>
<dbReference type="Gene3D" id="1.10.12.10">
    <property type="entry name" value="Lyase 2-enoyl-coa Hydratase, Chain A, domain 2"/>
    <property type="match status" value="1"/>
</dbReference>
<dbReference type="PANTHER" id="PTHR11941:SF127">
    <property type="entry name" value="ENOYL-COA HYDRATASE ECHA18 (ENOYL HYDRASE) (UNSATURATED ACYL-COA HYDRATASE) (CROTONASE)-RELATED"/>
    <property type="match status" value="1"/>
</dbReference>
<dbReference type="SUPFAM" id="SSF52096">
    <property type="entry name" value="ClpP/crotonase"/>
    <property type="match status" value="1"/>
</dbReference>
<dbReference type="GO" id="GO:0016853">
    <property type="term" value="F:isomerase activity"/>
    <property type="evidence" value="ECO:0007669"/>
    <property type="project" value="UniProtKB-KW"/>
</dbReference>
<comment type="caution">
    <text evidence="4">The sequence shown here is derived from an EMBL/GenBank/DDBJ whole genome shotgun (WGS) entry which is preliminary data.</text>
</comment>
<evidence type="ECO:0000313" key="4">
    <source>
        <dbReference type="EMBL" id="NEM06339.1"/>
    </source>
</evidence>
<keyword evidence="4" id="KW-0413">Isomerase</keyword>
<dbReference type="Gene3D" id="3.90.226.10">
    <property type="entry name" value="2-enoyl-CoA Hydratase, Chain A, domain 1"/>
    <property type="match status" value="1"/>
</dbReference>
<dbReference type="InterPro" id="IPR001753">
    <property type="entry name" value="Enoyl-CoA_hydra/iso"/>
</dbReference>
<evidence type="ECO:0000256" key="3">
    <source>
        <dbReference type="RuleBase" id="RU003707"/>
    </source>
</evidence>
<protein>
    <submittedName>
        <fullName evidence="4">Enoyl-CoA hydratase/isomerase family protein</fullName>
    </submittedName>
</protein>
<dbReference type="CDD" id="cd06558">
    <property type="entry name" value="crotonase-like"/>
    <property type="match status" value="1"/>
</dbReference>
<proteinExistence type="inferred from homology"/>
<reference evidence="4 5" key="1">
    <citation type="submission" date="2019-12" db="EMBL/GenBank/DDBJ databases">
        <title>WGS of CPCC 203550 I12A-02606.</title>
        <authorList>
            <person name="Jiang Z."/>
        </authorList>
    </citation>
    <scope>NUCLEOTIDE SEQUENCE [LARGE SCALE GENOMIC DNA]</scope>
    <source>
        <strain evidence="4 5">I12A-02606</strain>
    </source>
</reference>
<evidence type="ECO:0000313" key="5">
    <source>
        <dbReference type="Proteomes" id="UP000471126"/>
    </source>
</evidence>
<dbReference type="AlphaFoldDB" id="A0A6P0GGF4"/>
<dbReference type="PANTHER" id="PTHR11941">
    <property type="entry name" value="ENOYL-COA HYDRATASE-RELATED"/>
    <property type="match status" value="1"/>
</dbReference>
<evidence type="ECO:0000256" key="1">
    <source>
        <dbReference type="ARBA" id="ARBA00005254"/>
    </source>
</evidence>
<dbReference type="InterPro" id="IPR014748">
    <property type="entry name" value="Enoyl-CoA_hydra_C"/>
</dbReference>
<dbReference type="PROSITE" id="PS00166">
    <property type="entry name" value="ENOYL_COA_HYDRATASE"/>
    <property type="match status" value="1"/>
</dbReference>
<dbReference type="RefSeq" id="WP_163476502.1">
    <property type="nucleotide sequence ID" value="NZ_JAAGWE010000015.1"/>
</dbReference>
<dbReference type="GO" id="GO:0006635">
    <property type="term" value="P:fatty acid beta-oxidation"/>
    <property type="evidence" value="ECO:0007669"/>
    <property type="project" value="TreeGrafter"/>
</dbReference>
<dbReference type="GO" id="GO:0016829">
    <property type="term" value="F:lyase activity"/>
    <property type="evidence" value="ECO:0007669"/>
    <property type="project" value="UniProtKB-KW"/>
</dbReference>
<name>A0A6P0GGF4_9ACTN</name>
<sequence length="264" mass="27849">MAEHLRVSRDDAVAVLTIDRTDKRNALTADMWAALPGVLAELAADPDVRVLVVTGAGPSFCAGADISDLLGGPDAEDPMAQLRRDNLAAQAALRDFPRPTIAMIRGHCIGGGVELATCCDLRFTDPTGVFGVTPAKVGIVYTPTSTRQLMDLVGVATTRYLLYSGELVDAETALRTGLVDRLLAAGDLAGEVRRFAEVLASRSALTQRAAKEVTAALALGGDDPEGVAEQVAGRWYRETIASGELAEGVAAFTGRRDPRFPWTG</sequence>